<reference evidence="3 4" key="1">
    <citation type="submission" date="2019-02" db="EMBL/GenBank/DDBJ databases">
        <title>Deep-cultivation of Planctomycetes and their phenomic and genomic characterization uncovers novel biology.</title>
        <authorList>
            <person name="Wiegand S."/>
            <person name="Jogler M."/>
            <person name="Boedeker C."/>
            <person name="Pinto D."/>
            <person name="Vollmers J."/>
            <person name="Rivas-Marin E."/>
            <person name="Kohn T."/>
            <person name="Peeters S.H."/>
            <person name="Heuer A."/>
            <person name="Rast P."/>
            <person name="Oberbeckmann S."/>
            <person name="Bunk B."/>
            <person name="Jeske O."/>
            <person name="Meyerdierks A."/>
            <person name="Storesund J.E."/>
            <person name="Kallscheuer N."/>
            <person name="Luecker S."/>
            <person name="Lage O.M."/>
            <person name="Pohl T."/>
            <person name="Merkel B.J."/>
            <person name="Hornburger P."/>
            <person name="Mueller R.-W."/>
            <person name="Bruemmer F."/>
            <person name="Labrenz M."/>
            <person name="Spormann A.M."/>
            <person name="Op Den Camp H."/>
            <person name="Overmann J."/>
            <person name="Amann R."/>
            <person name="Jetten M.S.M."/>
            <person name="Mascher T."/>
            <person name="Medema M.H."/>
            <person name="Devos D.P."/>
            <person name="Kaster A.-K."/>
            <person name="Ovreas L."/>
            <person name="Rohde M."/>
            <person name="Galperin M.Y."/>
            <person name="Jogler C."/>
        </authorList>
    </citation>
    <scope>NUCLEOTIDE SEQUENCE [LARGE SCALE GENOMIC DNA]</scope>
    <source>
        <strain evidence="3 4">Poly59</strain>
    </source>
</reference>
<gene>
    <name evidence="3" type="ORF">Poly59_09150</name>
</gene>
<dbReference type="Proteomes" id="UP000317977">
    <property type="component" value="Unassembled WGS sequence"/>
</dbReference>
<dbReference type="PANTHER" id="PTHR43751:SF1">
    <property type="entry name" value="SULFATASE ATSG-RELATED"/>
    <property type="match status" value="1"/>
</dbReference>
<feature type="region of interest" description="Disordered" evidence="1">
    <location>
        <begin position="521"/>
        <end position="551"/>
    </location>
</feature>
<dbReference type="InterPro" id="IPR052701">
    <property type="entry name" value="GAG_Ulvan_Degrading_Sulfatases"/>
</dbReference>
<dbReference type="AlphaFoldDB" id="A0A5C6FD50"/>
<feature type="domain" description="Sulfatase N-terminal" evidence="2">
    <location>
        <begin position="32"/>
        <end position="347"/>
    </location>
</feature>
<proteinExistence type="predicted"/>
<sequence>MNTETIRQLTLAVVAVYCAVTSGSNLIAADKPNIVMAFADDWGKYASVYASMEPDSIHEVVSTPNFDSVANEGVLFNRAFVSAPSCTPCRSSLLSGQPFWRCERASILQGAIWDFSIPAYPLLLQEKGYRIGHTYKVWSPGSPADAPHGGAKTAFNSHGRAFNGFSQNAMKNSDHEAGKKQLLDEVRKNVRSFLDSDDDAKLDGDSPFCYWFGPTNTHRKWVAGSGKELWNIDPDDLKGKLPAYLPDVETVREDFADYLGEVQAFDAGLGVLIEELKRIGAYDNTILVVSGDHGIPGVSRGKCNLYDLGTQVPLAIRWPAGIKNHGRVVDDFVSLPDLAPTFLEAAEVAAPKTMIARSLMPILQSEKSGQVDPDRDVVFTGRERHVAAARTDNMPYPQRAIRTDQYLYIINYKPDRWPMGTGPGFGAPGSLPDETLLRENTFAAFGDMDASPTKAWIVLHKEQDPQSFEYAFSLRPNRELYDIKADPHCMTNLAEDRKLADVVLGLDHRLMNYLQSTGDPRVSDDPIFEHAPYTDPNSKPKPKTKRVKAKR</sequence>
<dbReference type="Gene3D" id="3.40.720.10">
    <property type="entry name" value="Alkaline Phosphatase, subunit A"/>
    <property type="match status" value="1"/>
</dbReference>
<evidence type="ECO:0000313" key="4">
    <source>
        <dbReference type="Proteomes" id="UP000317977"/>
    </source>
</evidence>
<dbReference type="RefSeq" id="WP_146532803.1">
    <property type="nucleotide sequence ID" value="NZ_SJPX01000001.1"/>
</dbReference>
<evidence type="ECO:0000259" key="2">
    <source>
        <dbReference type="Pfam" id="PF00884"/>
    </source>
</evidence>
<comment type="caution">
    <text evidence="3">The sequence shown here is derived from an EMBL/GenBank/DDBJ whole genome shotgun (WGS) entry which is preliminary data.</text>
</comment>
<accession>A0A5C6FD50</accession>
<keyword evidence="4" id="KW-1185">Reference proteome</keyword>
<dbReference type="PANTHER" id="PTHR43751">
    <property type="entry name" value="SULFATASE"/>
    <property type="match status" value="1"/>
</dbReference>
<dbReference type="InterPro" id="IPR017850">
    <property type="entry name" value="Alkaline_phosphatase_core_sf"/>
</dbReference>
<evidence type="ECO:0000313" key="3">
    <source>
        <dbReference type="EMBL" id="TWU58006.1"/>
    </source>
</evidence>
<dbReference type="OrthoDB" id="9762324at2"/>
<dbReference type="SUPFAM" id="SSF53649">
    <property type="entry name" value="Alkaline phosphatase-like"/>
    <property type="match status" value="1"/>
</dbReference>
<evidence type="ECO:0000256" key="1">
    <source>
        <dbReference type="SAM" id="MobiDB-lite"/>
    </source>
</evidence>
<dbReference type="EMBL" id="SJPX01000001">
    <property type="protein sequence ID" value="TWU58006.1"/>
    <property type="molecule type" value="Genomic_DNA"/>
</dbReference>
<protein>
    <submittedName>
        <fullName evidence="3">Sulfatase</fullName>
    </submittedName>
</protein>
<dbReference type="Pfam" id="PF00884">
    <property type="entry name" value="Sulfatase"/>
    <property type="match status" value="1"/>
</dbReference>
<name>A0A5C6FD50_9BACT</name>
<dbReference type="CDD" id="cd16027">
    <property type="entry name" value="SGSH"/>
    <property type="match status" value="1"/>
</dbReference>
<dbReference type="InterPro" id="IPR000917">
    <property type="entry name" value="Sulfatase_N"/>
</dbReference>
<feature type="compositionally biased region" description="Basic residues" evidence="1">
    <location>
        <begin position="540"/>
        <end position="551"/>
    </location>
</feature>
<organism evidence="3 4">
    <name type="scientific">Rubripirellula reticaptiva</name>
    <dbReference type="NCBI Taxonomy" id="2528013"/>
    <lineage>
        <taxon>Bacteria</taxon>
        <taxon>Pseudomonadati</taxon>
        <taxon>Planctomycetota</taxon>
        <taxon>Planctomycetia</taxon>
        <taxon>Pirellulales</taxon>
        <taxon>Pirellulaceae</taxon>
        <taxon>Rubripirellula</taxon>
    </lineage>
</organism>